<organism evidence="4 5">
    <name type="scientific">Roseisolibacter agri</name>
    <dbReference type="NCBI Taxonomy" id="2014610"/>
    <lineage>
        <taxon>Bacteria</taxon>
        <taxon>Pseudomonadati</taxon>
        <taxon>Gemmatimonadota</taxon>
        <taxon>Gemmatimonadia</taxon>
        <taxon>Gemmatimonadales</taxon>
        <taxon>Gemmatimonadaceae</taxon>
        <taxon>Roseisolibacter</taxon>
    </lineage>
</organism>
<dbReference type="GO" id="GO:0016887">
    <property type="term" value="F:ATP hydrolysis activity"/>
    <property type="evidence" value="ECO:0007669"/>
    <property type="project" value="InterPro"/>
</dbReference>
<dbReference type="InterPro" id="IPR027417">
    <property type="entry name" value="P-loop_NTPase"/>
</dbReference>
<name>A0AA37QDN2_9BACT</name>
<dbReference type="PANTHER" id="PTHR43158">
    <property type="entry name" value="SKFA PEPTIDE EXPORT ATP-BINDING PROTEIN SKFE"/>
    <property type="match status" value="1"/>
</dbReference>
<keyword evidence="5" id="KW-1185">Reference proteome</keyword>
<dbReference type="GO" id="GO:0005524">
    <property type="term" value="F:ATP binding"/>
    <property type="evidence" value="ECO:0007669"/>
    <property type="project" value="UniProtKB-KW"/>
</dbReference>
<proteinExistence type="predicted"/>
<dbReference type="InterPro" id="IPR003593">
    <property type="entry name" value="AAA+_ATPase"/>
</dbReference>
<reference evidence="4" key="1">
    <citation type="submission" date="2022-08" db="EMBL/GenBank/DDBJ databases">
        <title>Draft genome sequencing of Roseisolibacter agri AW1220.</title>
        <authorList>
            <person name="Tobiishi Y."/>
            <person name="Tonouchi A."/>
        </authorList>
    </citation>
    <scope>NUCLEOTIDE SEQUENCE</scope>
    <source>
        <strain evidence="4">AW1220</strain>
    </source>
</reference>
<dbReference type="Proteomes" id="UP001161325">
    <property type="component" value="Unassembled WGS sequence"/>
</dbReference>
<evidence type="ECO:0000256" key="1">
    <source>
        <dbReference type="ARBA" id="ARBA00022741"/>
    </source>
</evidence>
<dbReference type="RefSeq" id="WP_284351425.1">
    <property type="nucleotide sequence ID" value="NZ_BRXS01000005.1"/>
</dbReference>
<dbReference type="CDD" id="cd03230">
    <property type="entry name" value="ABC_DR_subfamily_A"/>
    <property type="match status" value="1"/>
</dbReference>
<evidence type="ECO:0000313" key="4">
    <source>
        <dbReference type="EMBL" id="GLC26976.1"/>
    </source>
</evidence>
<dbReference type="PROSITE" id="PS50893">
    <property type="entry name" value="ABC_TRANSPORTER_2"/>
    <property type="match status" value="1"/>
</dbReference>
<dbReference type="Gene3D" id="3.40.50.300">
    <property type="entry name" value="P-loop containing nucleotide triphosphate hydrolases"/>
    <property type="match status" value="1"/>
</dbReference>
<sequence>MTHSEARAGDHAVATHGLSKRYGRDSALESVDLRVPDGAVYVLVGVNGAGKSTLFKVLMNLERPDAGSAEVFGLDTGRDGPEVRAQVGYVPERQDAPYRSMTCAGLLRHASAFYPGWDHAYADHLARALGVRPEKRVGGLSKGETRRLQLVLALAHRPPLLLLDEPTDGLDPVVRRRALALLAEHLADAPTTVVVSTHHIHELESLADHVGVLRDGRLVAQMPREELQRTVRSYQLEVPDGWSPPPELQPTGLRRSSAGRDVRCTLVGDERDVARRLAATGARVRQASTLALEDAALAFLPEDPS</sequence>
<dbReference type="InterPro" id="IPR003439">
    <property type="entry name" value="ABC_transporter-like_ATP-bd"/>
</dbReference>
<keyword evidence="2 4" id="KW-0067">ATP-binding</keyword>
<dbReference type="SMART" id="SM00382">
    <property type="entry name" value="AAA"/>
    <property type="match status" value="1"/>
</dbReference>
<comment type="caution">
    <text evidence="4">The sequence shown here is derived from an EMBL/GenBank/DDBJ whole genome shotgun (WGS) entry which is preliminary data.</text>
</comment>
<evidence type="ECO:0000256" key="2">
    <source>
        <dbReference type="ARBA" id="ARBA00022840"/>
    </source>
</evidence>
<protein>
    <submittedName>
        <fullName evidence="4">ABC transporter ATP-binding protein</fullName>
    </submittedName>
</protein>
<dbReference type="Pfam" id="PF00005">
    <property type="entry name" value="ABC_tran"/>
    <property type="match status" value="1"/>
</dbReference>
<dbReference type="PANTHER" id="PTHR43158:SF10">
    <property type="entry name" value="ABC TRANSPORTER ATP-BINDING PROTEIN YTRB"/>
    <property type="match status" value="1"/>
</dbReference>
<feature type="domain" description="ABC transporter" evidence="3">
    <location>
        <begin position="13"/>
        <end position="240"/>
    </location>
</feature>
<accession>A0AA37QDN2</accession>
<dbReference type="EMBL" id="BRXS01000005">
    <property type="protein sequence ID" value="GLC26976.1"/>
    <property type="molecule type" value="Genomic_DNA"/>
</dbReference>
<gene>
    <name evidence="4" type="ORF">rosag_34890</name>
</gene>
<dbReference type="AlphaFoldDB" id="A0AA37QDN2"/>
<keyword evidence="1" id="KW-0547">Nucleotide-binding</keyword>
<evidence type="ECO:0000259" key="3">
    <source>
        <dbReference type="PROSITE" id="PS50893"/>
    </source>
</evidence>
<dbReference type="SUPFAM" id="SSF52540">
    <property type="entry name" value="P-loop containing nucleoside triphosphate hydrolases"/>
    <property type="match status" value="1"/>
</dbReference>
<evidence type="ECO:0000313" key="5">
    <source>
        <dbReference type="Proteomes" id="UP001161325"/>
    </source>
</evidence>